<dbReference type="STRING" id="369401.SAMN05428642_104174"/>
<feature type="domain" description="UmuC" evidence="4">
    <location>
        <begin position="2"/>
        <end position="187"/>
    </location>
</feature>
<dbReference type="InterPro" id="IPR025188">
    <property type="entry name" value="DUF4113"/>
</dbReference>
<dbReference type="InterPro" id="IPR043502">
    <property type="entry name" value="DNA/RNA_pol_sf"/>
</dbReference>
<proteinExistence type="inferred from homology"/>
<evidence type="ECO:0000256" key="2">
    <source>
        <dbReference type="ARBA" id="ARBA00023199"/>
    </source>
</evidence>
<gene>
    <name evidence="5" type="ORF">SAMN05428642_104174</name>
</gene>
<keyword evidence="2" id="KW-0741">SOS mutagenesis</keyword>
<name>A0A1K2IQ90_9FLAO</name>
<evidence type="ECO:0000313" key="6">
    <source>
        <dbReference type="Proteomes" id="UP000182544"/>
    </source>
</evidence>
<dbReference type="Gene3D" id="3.40.1170.60">
    <property type="match status" value="1"/>
</dbReference>
<dbReference type="GO" id="GO:0003684">
    <property type="term" value="F:damaged DNA binding"/>
    <property type="evidence" value="ECO:0007669"/>
    <property type="project" value="InterPro"/>
</dbReference>
<dbReference type="Pfam" id="PF13438">
    <property type="entry name" value="DUF4113"/>
    <property type="match status" value="1"/>
</dbReference>
<dbReference type="Proteomes" id="UP000182544">
    <property type="component" value="Unassembled WGS sequence"/>
</dbReference>
<accession>A0A1K2IQ90</accession>
<protein>
    <submittedName>
        <fullName evidence="5">DNA polymerase V</fullName>
    </submittedName>
</protein>
<dbReference type="InterPro" id="IPR043128">
    <property type="entry name" value="Rev_trsase/Diguanyl_cyclase"/>
</dbReference>
<dbReference type="GO" id="GO:0003887">
    <property type="term" value="F:DNA-directed DNA polymerase activity"/>
    <property type="evidence" value="ECO:0007669"/>
    <property type="project" value="UniProtKB-KW"/>
</dbReference>
<keyword evidence="6" id="KW-1185">Reference proteome</keyword>
<dbReference type="SUPFAM" id="SSF56672">
    <property type="entry name" value="DNA/RNA polymerases"/>
    <property type="match status" value="1"/>
</dbReference>
<reference evidence="5 6" key="1">
    <citation type="submission" date="2016-10" db="EMBL/GenBank/DDBJ databases">
        <authorList>
            <person name="de Groot N.N."/>
        </authorList>
    </citation>
    <scope>NUCLEOTIDE SEQUENCE [LARGE SCALE GENOMIC DNA]</scope>
    <source>
        <strain evidence="5 6">DSM 18180</strain>
    </source>
</reference>
<dbReference type="GO" id="GO:0009432">
    <property type="term" value="P:SOS response"/>
    <property type="evidence" value="ECO:0007669"/>
    <property type="project" value="UniProtKB-KW"/>
</dbReference>
<dbReference type="CDD" id="cd01700">
    <property type="entry name" value="PolY_Pol_V_umuC"/>
    <property type="match status" value="1"/>
</dbReference>
<comment type="similarity">
    <text evidence="1">Belongs to the DNA polymerase type-Y family.</text>
</comment>
<evidence type="ECO:0000259" key="4">
    <source>
        <dbReference type="PROSITE" id="PS50173"/>
    </source>
</evidence>
<dbReference type="OrthoDB" id="9808813at2"/>
<dbReference type="InterPro" id="IPR001126">
    <property type="entry name" value="UmuC"/>
</dbReference>
<dbReference type="Pfam" id="PF11799">
    <property type="entry name" value="IMS_C"/>
    <property type="match status" value="1"/>
</dbReference>
<dbReference type="PANTHER" id="PTHR11076:SF33">
    <property type="entry name" value="DNA POLYMERASE KAPPA"/>
    <property type="match status" value="1"/>
</dbReference>
<evidence type="ECO:0000256" key="1">
    <source>
        <dbReference type="ARBA" id="ARBA00010945"/>
    </source>
</evidence>
<dbReference type="PROSITE" id="PS50173">
    <property type="entry name" value="UMUC"/>
    <property type="match status" value="1"/>
</dbReference>
<dbReference type="EMBL" id="FPKV01000004">
    <property type="protein sequence ID" value="SFZ94426.1"/>
    <property type="molecule type" value="Genomic_DNA"/>
</dbReference>
<evidence type="ECO:0000313" key="5">
    <source>
        <dbReference type="EMBL" id="SFZ94426.1"/>
    </source>
</evidence>
<sequence>MFALVDCNSFYASCERVFRPDLNDKPVVVLSNNDGCVIARSNEAKALNIPMGAVAYKYKALFEQNNVNVFSSNYALYGDLSNRVMNILSTYTPDVEVYSIDEAFLKFNGYENYDLKDYGLDMKMKVKQWTGIPVSVGIAPTKALSKIANKIAKKYQDITSGVYVIDTVEKRLKALRWTKIEDVWGIGRQISNRLKSHKIFNALQFTELPSEWVRREFSIVGLRLQRELRGEPTLGLDEVKTKKAIATTRSFEKNLNNISDVRERISTFAVSCAEKLRKQNSCTNLLLVFVNTNSHRSDHKQYGKNIIVKLPYPTNSSLTINKFAQIGLKAIFKQGFYYKKAGVIVMGIVPENQRQLNFFCEENPKHLSLMKSIDLLNKSIGKTKVKLASQDLGRTWKMRQEKLSQRYTTNWNELLEVE</sequence>
<organism evidence="5 6">
    <name type="scientific">Flaviramulus basaltis</name>
    <dbReference type="NCBI Taxonomy" id="369401"/>
    <lineage>
        <taxon>Bacteria</taxon>
        <taxon>Pseudomonadati</taxon>
        <taxon>Bacteroidota</taxon>
        <taxon>Flavobacteriia</taxon>
        <taxon>Flavobacteriales</taxon>
        <taxon>Flavobacteriaceae</taxon>
        <taxon>Flaviramulus</taxon>
    </lineage>
</organism>
<dbReference type="AlphaFoldDB" id="A0A1K2IQ90"/>
<dbReference type="Pfam" id="PF00817">
    <property type="entry name" value="IMS"/>
    <property type="match status" value="1"/>
</dbReference>
<keyword evidence="3" id="KW-0742">SOS response</keyword>
<dbReference type="GO" id="GO:0042276">
    <property type="term" value="P:error-prone translesion synthesis"/>
    <property type="evidence" value="ECO:0007669"/>
    <property type="project" value="TreeGrafter"/>
</dbReference>
<dbReference type="Gene3D" id="3.30.70.270">
    <property type="match status" value="1"/>
</dbReference>
<keyword evidence="2" id="KW-0227">DNA damage</keyword>
<dbReference type="InterPro" id="IPR050116">
    <property type="entry name" value="DNA_polymerase-Y"/>
</dbReference>
<evidence type="ECO:0000256" key="3">
    <source>
        <dbReference type="ARBA" id="ARBA00023236"/>
    </source>
</evidence>
<dbReference type="RefSeq" id="WP_072403352.1">
    <property type="nucleotide sequence ID" value="NZ_FPKV01000004.1"/>
</dbReference>
<dbReference type="InterPro" id="IPR017961">
    <property type="entry name" value="DNA_pol_Y-fam_little_finger"/>
</dbReference>
<dbReference type="PANTHER" id="PTHR11076">
    <property type="entry name" value="DNA REPAIR POLYMERASE UMUC / TRANSFERASE FAMILY MEMBER"/>
    <property type="match status" value="1"/>
</dbReference>
<dbReference type="Gene3D" id="1.10.150.20">
    <property type="entry name" value="5' to 3' exonuclease, C-terminal subdomain"/>
    <property type="match status" value="1"/>
</dbReference>
<dbReference type="GO" id="GO:0006281">
    <property type="term" value="P:DNA repair"/>
    <property type="evidence" value="ECO:0007669"/>
    <property type="project" value="InterPro"/>
</dbReference>